<dbReference type="InterPro" id="IPR007219">
    <property type="entry name" value="XnlR_reg_dom"/>
</dbReference>
<feature type="compositionally biased region" description="Polar residues" evidence="7">
    <location>
        <begin position="39"/>
        <end position="61"/>
    </location>
</feature>
<keyword evidence="5" id="KW-0804">Transcription</keyword>
<dbReference type="CDD" id="cd12148">
    <property type="entry name" value="fungal_TF_MHR"/>
    <property type="match status" value="1"/>
</dbReference>
<name>A0AAD6D5Y4_9EURO</name>
<dbReference type="AlphaFoldDB" id="A0AAD6D5Y4"/>
<feature type="compositionally biased region" description="Polar residues" evidence="7">
    <location>
        <begin position="663"/>
        <end position="678"/>
    </location>
</feature>
<organism evidence="9 10">
    <name type="scientific">Penicillium frequentans</name>
    <dbReference type="NCBI Taxonomy" id="3151616"/>
    <lineage>
        <taxon>Eukaryota</taxon>
        <taxon>Fungi</taxon>
        <taxon>Dikarya</taxon>
        <taxon>Ascomycota</taxon>
        <taxon>Pezizomycotina</taxon>
        <taxon>Eurotiomycetes</taxon>
        <taxon>Eurotiomycetidae</taxon>
        <taxon>Eurotiales</taxon>
        <taxon>Aspergillaceae</taxon>
        <taxon>Penicillium</taxon>
    </lineage>
</organism>
<evidence type="ECO:0000256" key="1">
    <source>
        <dbReference type="ARBA" id="ARBA00004123"/>
    </source>
</evidence>
<keyword evidence="3" id="KW-0805">Transcription regulation</keyword>
<dbReference type="GO" id="GO:0006351">
    <property type="term" value="P:DNA-templated transcription"/>
    <property type="evidence" value="ECO:0007669"/>
    <property type="project" value="InterPro"/>
</dbReference>
<comment type="subcellular location">
    <subcellularLocation>
        <location evidence="1">Nucleus</location>
    </subcellularLocation>
</comment>
<evidence type="ECO:0000256" key="5">
    <source>
        <dbReference type="ARBA" id="ARBA00023163"/>
    </source>
</evidence>
<keyword evidence="6" id="KW-0539">Nucleus</keyword>
<evidence type="ECO:0000256" key="3">
    <source>
        <dbReference type="ARBA" id="ARBA00023015"/>
    </source>
</evidence>
<keyword evidence="4" id="KW-0238">DNA-binding</keyword>
<dbReference type="SMART" id="SM00906">
    <property type="entry name" value="Fungal_trans"/>
    <property type="match status" value="1"/>
</dbReference>
<keyword evidence="2" id="KW-0862">Zinc</keyword>
<dbReference type="Proteomes" id="UP001220324">
    <property type="component" value="Unassembled WGS sequence"/>
</dbReference>
<dbReference type="Pfam" id="PF04082">
    <property type="entry name" value="Fungal_trans"/>
    <property type="match status" value="1"/>
</dbReference>
<sequence>MTTSESDCVYPEPRRKRKASPHFDRLQELEKRVKAMEESYQTVSATKDSFRSPNSATQHHPPSTAGANDVGPDPPDSRPPARSSQGEARFGFSSADRAFIERLKAELGDWPGADFDSRLHIREKPGEKLFQPANPAPRVVRLPPRVRAEHLINIALDASVLYHVVHRPTFDSAFELLYSLDRSDYGEGELRHIPLVYALMALGCLFEKIGESSSESGDDMTAERNVFVLLTKYFATCRDLVDLHDCNDIVTLQAIFYMNLIILSTERLSPCYTCLSHAFSLAVRMNLQLPNTRDNLIVAEVKERLFWSLRQLLMVVASMCGYPQPINSNEVDIEQPLDLDDNDLKSTRISQSLQDPALIRIRELYPSGGVRRKTNSGSMSHLVSNDIVTQLEEELQKWSTSLPLGYKQGTSRYAPHLEKAKYELWMTYAHVQILLYRPFLHYSVENTEGNSHAEHGFHKYASACVDASRNLIHLTEDMHRDGLLYGAHWRIAYMVCTAGLSLIYVVVGSNNPDTARNLIMDLNTAKRMLMCLTPYSSHSRRLHVALTVLTATFTKSDHGSQFQSPNDTAAAVSDIHNEPYTGPMTRQACDASSEGNQKYIGPGAGEVVAPSAGLFTRGVETHSSQPNPVEAYRIIPASQPPVSHLDSASVPPGHVVPPLQPGASGTTMPTPAPENTTPQSAERVIAALAGDAATYGREPGLGDQTYYLEARPFNLQRPTEGDDDLFGREFGEFEGMTMDLLRLEYLF</sequence>
<feature type="region of interest" description="Disordered" evidence="7">
    <location>
        <begin position="659"/>
        <end position="678"/>
    </location>
</feature>
<accession>A0AAD6D5Y4</accession>
<keyword evidence="10" id="KW-1185">Reference proteome</keyword>
<evidence type="ECO:0000313" key="10">
    <source>
        <dbReference type="Proteomes" id="UP001220324"/>
    </source>
</evidence>
<reference evidence="9 10" key="1">
    <citation type="journal article" date="2023" name="IMA Fungus">
        <title>Comparative genomic study of the Penicillium genus elucidates a diverse pangenome and 15 lateral gene transfer events.</title>
        <authorList>
            <person name="Petersen C."/>
            <person name="Sorensen T."/>
            <person name="Nielsen M.R."/>
            <person name="Sondergaard T.E."/>
            <person name="Sorensen J.L."/>
            <person name="Fitzpatrick D.A."/>
            <person name="Frisvad J.C."/>
            <person name="Nielsen K.L."/>
        </authorList>
    </citation>
    <scope>NUCLEOTIDE SEQUENCE [LARGE SCALE GENOMIC DNA]</scope>
    <source>
        <strain evidence="9 10">IBT 35679</strain>
    </source>
</reference>
<evidence type="ECO:0000259" key="8">
    <source>
        <dbReference type="SMART" id="SM00906"/>
    </source>
</evidence>
<dbReference type="GO" id="GO:0005634">
    <property type="term" value="C:nucleus"/>
    <property type="evidence" value="ECO:0007669"/>
    <property type="project" value="UniProtKB-SubCell"/>
</dbReference>
<evidence type="ECO:0000256" key="6">
    <source>
        <dbReference type="ARBA" id="ARBA00023242"/>
    </source>
</evidence>
<feature type="region of interest" description="Disordered" evidence="7">
    <location>
        <begin position="1"/>
        <end position="88"/>
    </location>
</feature>
<feature type="domain" description="Xylanolytic transcriptional activator regulatory" evidence="8">
    <location>
        <begin position="271"/>
        <end position="342"/>
    </location>
</feature>
<feature type="compositionally biased region" description="Basic and acidic residues" evidence="7">
    <location>
        <begin position="21"/>
        <end position="37"/>
    </location>
</feature>
<evidence type="ECO:0000256" key="7">
    <source>
        <dbReference type="SAM" id="MobiDB-lite"/>
    </source>
</evidence>
<evidence type="ECO:0000256" key="4">
    <source>
        <dbReference type="ARBA" id="ARBA00023125"/>
    </source>
</evidence>
<dbReference type="PANTHER" id="PTHR47540">
    <property type="entry name" value="THIAMINE REPRESSIBLE GENES REGULATORY PROTEIN THI5"/>
    <property type="match status" value="1"/>
</dbReference>
<dbReference type="GO" id="GO:0045944">
    <property type="term" value="P:positive regulation of transcription by RNA polymerase II"/>
    <property type="evidence" value="ECO:0007669"/>
    <property type="project" value="TreeGrafter"/>
</dbReference>
<gene>
    <name evidence="9" type="ORF">N7494_000514</name>
</gene>
<evidence type="ECO:0000256" key="2">
    <source>
        <dbReference type="ARBA" id="ARBA00022833"/>
    </source>
</evidence>
<dbReference type="GO" id="GO:0043565">
    <property type="term" value="F:sequence-specific DNA binding"/>
    <property type="evidence" value="ECO:0007669"/>
    <property type="project" value="TreeGrafter"/>
</dbReference>
<proteinExistence type="predicted"/>
<dbReference type="EMBL" id="JAQIZZ010000001">
    <property type="protein sequence ID" value="KAJ5556599.1"/>
    <property type="molecule type" value="Genomic_DNA"/>
</dbReference>
<evidence type="ECO:0000313" key="9">
    <source>
        <dbReference type="EMBL" id="KAJ5556599.1"/>
    </source>
</evidence>
<dbReference type="InterPro" id="IPR051711">
    <property type="entry name" value="Stress_Response_Reg"/>
</dbReference>
<dbReference type="GO" id="GO:0008270">
    <property type="term" value="F:zinc ion binding"/>
    <property type="evidence" value="ECO:0007669"/>
    <property type="project" value="InterPro"/>
</dbReference>
<dbReference type="PANTHER" id="PTHR47540:SF1">
    <property type="entry name" value="ACTIVATOR OF STRESS GENES 1-RELATED"/>
    <property type="match status" value="1"/>
</dbReference>
<protein>
    <recommendedName>
        <fullName evidence="8">Xylanolytic transcriptional activator regulatory domain-containing protein</fullName>
    </recommendedName>
</protein>
<comment type="caution">
    <text evidence="9">The sequence shown here is derived from an EMBL/GenBank/DDBJ whole genome shotgun (WGS) entry which is preliminary data.</text>
</comment>